<evidence type="ECO:0000313" key="10">
    <source>
        <dbReference type="Proteomes" id="UP001143747"/>
    </source>
</evidence>
<evidence type="ECO:0000256" key="2">
    <source>
        <dbReference type="ARBA" id="ARBA00011716"/>
    </source>
</evidence>
<keyword evidence="7" id="KW-0963">Cytoplasm</keyword>
<dbReference type="GO" id="GO:0016272">
    <property type="term" value="C:prefoldin complex"/>
    <property type="evidence" value="ECO:0007669"/>
    <property type="project" value="UniProtKB-UniRule"/>
</dbReference>
<keyword evidence="10" id="KW-1185">Reference proteome</keyword>
<dbReference type="GO" id="GO:0005737">
    <property type="term" value="C:cytoplasm"/>
    <property type="evidence" value="ECO:0007669"/>
    <property type="project" value="UniProtKB-SubCell"/>
</dbReference>
<keyword evidence="3 7" id="KW-0143">Chaperone</keyword>
<comment type="similarity">
    <text evidence="1">Belongs to the prefoldin subunit alpha family.</text>
</comment>
<dbReference type="InterPro" id="IPR004127">
    <property type="entry name" value="Prefoldin_subunit_alpha"/>
</dbReference>
<organism evidence="9 10">
    <name type="scientific">Methanogenium marinum</name>
    <dbReference type="NCBI Taxonomy" id="348610"/>
    <lineage>
        <taxon>Archaea</taxon>
        <taxon>Methanobacteriati</taxon>
        <taxon>Methanobacteriota</taxon>
        <taxon>Stenosarchaea group</taxon>
        <taxon>Methanomicrobia</taxon>
        <taxon>Methanomicrobiales</taxon>
        <taxon>Methanomicrobiaceae</taxon>
        <taxon>Methanogenium</taxon>
    </lineage>
</organism>
<gene>
    <name evidence="7 9" type="primary">pfdA</name>
    <name evidence="9" type="ORF">L0665_10495</name>
</gene>
<dbReference type="GO" id="GO:0006457">
    <property type="term" value="P:protein folding"/>
    <property type="evidence" value="ECO:0007669"/>
    <property type="project" value="UniProtKB-UniRule"/>
</dbReference>
<evidence type="ECO:0000256" key="6">
    <source>
        <dbReference type="ARBA" id="ARBA00044231"/>
    </source>
</evidence>
<evidence type="ECO:0000256" key="5">
    <source>
        <dbReference type="ARBA" id="ARBA00044156"/>
    </source>
</evidence>
<dbReference type="SUPFAM" id="SSF46579">
    <property type="entry name" value="Prefoldin"/>
    <property type="match status" value="1"/>
</dbReference>
<comment type="subunit">
    <text evidence="2 7">Heterohexamer of two alpha and four beta subunits.</text>
</comment>
<dbReference type="InterPro" id="IPR009053">
    <property type="entry name" value="Prefoldin"/>
</dbReference>
<protein>
    <recommendedName>
        <fullName evidence="5 7">Prefoldin subunit alpha</fullName>
    </recommendedName>
    <alternativeName>
        <fullName evidence="6 7">GimC subunit alpha</fullName>
    </alternativeName>
</protein>
<evidence type="ECO:0000256" key="8">
    <source>
        <dbReference type="SAM" id="Coils"/>
    </source>
</evidence>
<dbReference type="Proteomes" id="UP001143747">
    <property type="component" value="Unassembled WGS sequence"/>
</dbReference>
<dbReference type="PANTHER" id="PTHR12674">
    <property type="entry name" value="PREFOLDIN SUBUNIT 5"/>
    <property type="match status" value="1"/>
</dbReference>
<comment type="similarity">
    <text evidence="7">Belongs to the prefoldin alpha subunit family.</text>
</comment>
<reference evidence="9" key="1">
    <citation type="submission" date="2022-01" db="EMBL/GenBank/DDBJ databases">
        <title>Draft genome of Methanogenium marinum DSM 15558.</title>
        <authorList>
            <person name="Chen S.-C."/>
            <person name="You Y.-T."/>
        </authorList>
    </citation>
    <scope>NUCLEOTIDE SEQUENCE</scope>
    <source>
        <strain evidence="9">DSM 15558</strain>
    </source>
</reference>
<dbReference type="EMBL" id="JAKELO010000002">
    <property type="protein sequence ID" value="MDE4909037.1"/>
    <property type="molecule type" value="Genomic_DNA"/>
</dbReference>
<evidence type="ECO:0000256" key="4">
    <source>
        <dbReference type="ARBA" id="ARBA00025077"/>
    </source>
</evidence>
<dbReference type="HAMAP" id="MF_00308">
    <property type="entry name" value="PfdA"/>
    <property type="match status" value="1"/>
</dbReference>
<comment type="subcellular location">
    <subcellularLocation>
        <location evidence="7">Cytoplasm</location>
    </subcellularLocation>
</comment>
<dbReference type="NCBIfam" id="TIGR00293">
    <property type="entry name" value="prefoldin subunit alpha"/>
    <property type="match status" value="1"/>
</dbReference>
<comment type="caution">
    <text evidence="9">The sequence shown here is derived from an EMBL/GenBank/DDBJ whole genome shotgun (WGS) entry which is preliminary data.</text>
</comment>
<accession>A0A9Q4KVI3</accession>
<dbReference type="CDD" id="cd23160">
    <property type="entry name" value="Prefoldin_alpha_GimC"/>
    <property type="match status" value="1"/>
</dbReference>
<evidence type="ECO:0000256" key="3">
    <source>
        <dbReference type="ARBA" id="ARBA00023186"/>
    </source>
</evidence>
<dbReference type="AlphaFoldDB" id="A0A9Q4KVI3"/>
<keyword evidence="8" id="KW-0175">Coiled coil</keyword>
<evidence type="ECO:0000256" key="7">
    <source>
        <dbReference type="HAMAP-Rule" id="MF_00308"/>
    </source>
</evidence>
<dbReference type="RefSeq" id="WP_274925643.1">
    <property type="nucleotide sequence ID" value="NZ_JAKELO010000002.1"/>
</dbReference>
<dbReference type="PANTHER" id="PTHR12674:SF2">
    <property type="entry name" value="PREFOLDIN SUBUNIT 5"/>
    <property type="match status" value="1"/>
</dbReference>
<evidence type="ECO:0000313" key="9">
    <source>
        <dbReference type="EMBL" id="MDE4909037.1"/>
    </source>
</evidence>
<dbReference type="Pfam" id="PF02996">
    <property type="entry name" value="Prefoldin"/>
    <property type="match status" value="1"/>
</dbReference>
<proteinExistence type="inferred from homology"/>
<name>A0A9Q4KVI3_9EURY</name>
<evidence type="ECO:0000256" key="1">
    <source>
        <dbReference type="ARBA" id="ARBA00010048"/>
    </source>
</evidence>
<feature type="coiled-coil region" evidence="8">
    <location>
        <begin position="9"/>
        <end position="43"/>
    </location>
</feature>
<dbReference type="InterPro" id="IPR011599">
    <property type="entry name" value="PFD_alpha_archaea"/>
</dbReference>
<dbReference type="GO" id="GO:0051082">
    <property type="term" value="F:unfolded protein binding"/>
    <property type="evidence" value="ECO:0007669"/>
    <property type="project" value="UniProtKB-UniRule"/>
</dbReference>
<comment type="function">
    <text evidence="4 7">Molecular chaperone capable of stabilizing a range of proteins. Seems to fulfill an ATP-independent, HSP70-like function in archaeal de novo protein folding.</text>
</comment>
<dbReference type="Gene3D" id="1.10.287.370">
    <property type="match status" value="1"/>
</dbReference>
<sequence>MENVEARELQMLEQYLEQFTQQVEAYSRQLEMLENRRMETATAVETLKSLVDQEGPTVLLQIGGGASLRVHVPDTDTVLLNIGSDVVVERTNAEAVDYLNERVTEMEALARKIAESIEQVQKQAHDVAKRMETAYSQTQTRMNPGIQG</sequence>